<dbReference type="SMART" id="SM00768">
    <property type="entry name" value="X8"/>
    <property type="match status" value="1"/>
</dbReference>
<dbReference type="PANTHER" id="PTHR31044:SF52">
    <property type="entry name" value="OS01G0631500 PROTEIN"/>
    <property type="match status" value="1"/>
</dbReference>
<proteinExistence type="predicted"/>
<dbReference type="InterPro" id="IPR012946">
    <property type="entry name" value="X8"/>
</dbReference>
<dbReference type="GO" id="GO:0009506">
    <property type="term" value="C:plasmodesma"/>
    <property type="evidence" value="ECO:0007669"/>
    <property type="project" value="UniProtKB-ARBA"/>
</dbReference>
<evidence type="ECO:0000313" key="4">
    <source>
        <dbReference type="Proteomes" id="UP000734854"/>
    </source>
</evidence>
<comment type="caution">
    <text evidence="3">The sequence shown here is derived from an EMBL/GenBank/DDBJ whole genome shotgun (WGS) entry which is preliminary data.</text>
</comment>
<feature type="domain" description="X8" evidence="2">
    <location>
        <begin position="96"/>
        <end position="180"/>
    </location>
</feature>
<dbReference type="EMBL" id="JACMSC010000014">
    <property type="protein sequence ID" value="KAG6488873.1"/>
    <property type="molecule type" value="Genomic_DNA"/>
</dbReference>
<gene>
    <name evidence="3" type="ORF">ZIOFF_050127</name>
</gene>
<dbReference type="PANTHER" id="PTHR31044">
    <property type="entry name" value="BETA-1,3 GLUCANASE"/>
    <property type="match status" value="1"/>
</dbReference>
<reference evidence="3 4" key="1">
    <citation type="submission" date="2020-08" db="EMBL/GenBank/DDBJ databases">
        <title>Plant Genome Project.</title>
        <authorList>
            <person name="Zhang R.-G."/>
        </authorList>
    </citation>
    <scope>NUCLEOTIDE SEQUENCE [LARGE SCALE GENOMIC DNA]</scope>
    <source>
        <tissue evidence="3">Rhizome</tissue>
    </source>
</reference>
<dbReference type="AlphaFoldDB" id="A0A8J5FKQ1"/>
<evidence type="ECO:0000256" key="1">
    <source>
        <dbReference type="ARBA" id="ARBA00022729"/>
    </source>
</evidence>
<sequence length="182" mass="19674">MLDSTLAVGADFKLETNRTLTGLEFVLAVMLIIGLDPAFSLNLALDLDETMSDTEIISELQSSDISDTKHEFCLCCLLFRVRFFLINIALASGNGPWCILNLGVPEEAQQANIQYSCGGGIADCSAIQEGGPCWSPDIGRMAAYAMNAYYYAAGHKDINCDFKGTGTIITFDPSDAKCDYPS</sequence>
<accession>A0A8J5FKQ1</accession>
<evidence type="ECO:0000313" key="3">
    <source>
        <dbReference type="EMBL" id="KAG6488873.1"/>
    </source>
</evidence>
<dbReference type="Proteomes" id="UP000734854">
    <property type="component" value="Unassembled WGS sequence"/>
</dbReference>
<dbReference type="InterPro" id="IPR044788">
    <property type="entry name" value="X8_dom_prot"/>
</dbReference>
<evidence type="ECO:0000259" key="2">
    <source>
        <dbReference type="SMART" id="SM00768"/>
    </source>
</evidence>
<protein>
    <recommendedName>
        <fullName evidence="2">X8 domain-containing protein</fullName>
    </recommendedName>
</protein>
<organism evidence="3 4">
    <name type="scientific">Zingiber officinale</name>
    <name type="common">Ginger</name>
    <name type="synonym">Amomum zingiber</name>
    <dbReference type="NCBI Taxonomy" id="94328"/>
    <lineage>
        <taxon>Eukaryota</taxon>
        <taxon>Viridiplantae</taxon>
        <taxon>Streptophyta</taxon>
        <taxon>Embryophyta</taxon>
        <taxon>Tracheophyta</taxon>
        <taxon>Spermatophyta</taxon>
        <taxon>Magnoliopsida</taxon>
        <taxon>Liliopsida</taxon>
        <taxon>Zingiberales</taxon>
        <taxon>Zingiberaceae</taxon>
        <taxon>Zingiber</taxon>
    </lineage>
</organism>
<name>A0A8J5FKQ1_ZINOF</name>
<keyword evidence="4" id="KW-1185">Reference proteome</keyword>
<dbReference type="Pfam" id="PF07983">
    <property type="entry name" value="X8"/>
    <property type="match status" value="1"/>
</dbReference>
<dbReference type="Gene3D" id="1.20.58.1040">
    <property type="match status" value="1"/>
</dbReference>
<keyword evidence="1" id="KW-0732">Signal</keyword>